<protein>
    <submittedName>
        <fullName evidence="1">Uncharacterized protein</fullName>
    </submittedName>
</protein>
<sequence length="112" mass="12941">MCLYVIMMLSPYPVHNPHVTHAHEDSDPLSHVGEPKPNQEGDKKEELELLLDTTNPHHPRPEEEVIYIPRNLEPNNKKEEETCTKLDPFLRQGSIHDTLIKSEARSLRFALI</sequence>
<keyword evidence="2" id="KW-1185">Reference proteome</keyword>
<dbReference type="Proteomes" id="UP001056120">
    <property type="component" value="Linkage Group LG10"/>
</dbReference>
<proteinExistence type="predicted"/>
<gene>
    <name evidence="1" type="ORF">L1987_30024</name>
</gene>
<comment type="caution">
    <text evidence="1">The sequence shown here is derived from an EMBL/GenBank/DDBJ whole genome shotgun (WGS) entry which is preliminary data.</text>
</comment>
<reference evidence="2" key="1">
    <citation type="journal article" date="2022" name="Mol. Ecol. Resour.">
        <title>The genomes of chicory, endive, great burdock and yacon provide insights into Asteraceae palaeo-polyploidization history and plant inulin production.</title>
        <authorList>
            <person name="Fan W."/>
            <person name="Wang S."/>
            <person name="Wang H."/>
            <person name="Wang A."/>
            <person name="Jiang F."/>
            <person name="Liu H."/>
            <person name="Zhao H."/>
            <person name="Xu D."/>
            <person name="Zhang Y."/>
        </authorList>
    </citation>
    <scope>NUCLEOTIDE SEQUENCE [LARGE SCALE GENOMIC DNA]</scope>
    <source>
        <strain evidence="2">cv. Yunnan</strain>
    </source>
</reference>
<name>A0ACB9I1I1_9ASTR</name>
<reference evidence="1 2" key="2">
    <citation type="journal article" date="2022" name="Mol. Ecol. Resour.">
        <title>The genomes of chicory, endive, great burdock and yacon provide insights into Asteraceae paleo-polyploidization history and plant inulin production.</title>
        <authorList>
            <person name="Fan W."/>
            <person name="Wang S."/>
            <person name="Wang H."/>
            <person name="Wang A."/>
            <person name="Jiang F."/>
            <person name="Liu H."/>
            <person name="Zhao H."/>
            <person name="Xu D."/>
            <person name="Zhang Y."/>
        </authorList>
    </citation>
    <scope>NUCLEOTIDE SEQUENCE [LARGE SCALE GENOMIC DNA]</scope>
    <source>
        <strain evidence="2">cv. Yunnan</strain>
        <tissue evidence="1">Leaves</tissue>
    </source>
</reference>
<dbReference type="EMBL" id="CM042027">
    <property type="protein sequence ID" value="KAI3801907.1"/>
    <property type="molecule type" value="Genomic_DNA"/>
</dbReference>
<organism evidence="1 2">
    <name type="scientific">Smallanthus sonchifolius</name>
    <dbReference type="NCBI Taxonomy" id="185202"/>
    <lineage>
        <taxon>Eukaryota</taxon>
        <taxon>Viridiplantae</taxon>
        <taxon>Streptophyta</taxon>
        <taxon>Embryophyta</taxon>
        <taxon>Tracheophyta</taxon>
        <taxon>Spermatophyta</taxon>
        <taxon>Magnoliopsida</taxon>
        <taxon>eudicotyledons</taxon>
        <taxon>Gunneridae</taxon>
        <taxon>Pentapetalae</taxon>
        <taxon>asterids</taxon>
        <taxon>campanulids</taxon>
        <taxon>Asterales</taxon>
        <taxon>Asteraceae</taxon>
        <taxon>Asteroideae</taxon>
        <taxon>Heliantheae alliance</taxon>
        <taxon>Millerieae</taxon>
        <taxon>Smallanthus</taxon>
    </lineage>
</organism>
<evidence type="ECO:0000313" key="2">
    <source>
        <dbReference type="Proteomes" id="UP001056120"/>
    </source>
</evidence>
<accession>A0ACB9I1I1</accession>
<evidence type="ECO:0000313" key="1">
    <source>
        <dbReference type="EMBL" id="KAI3801907.1"/>
    </source>
</evidence>